<protein>
    <recommendedName>
        <fullName evidence="4">Glycosyltransferase RgtA/B/C/D-like domain-containing protein</fullName>
    </recommendedName>
</protein>
<evidence type="ECO:0000256" key="1">
    <source>
        <dbReference type="SAM" id="Phobius"/>
    </source>
</evidence>
<feature type="transmembrane region" description="Helical" evidence="1">
    <location>
        <begin position="7"/>
        <end position="32"/>
    </location>
</feature>
<feature type="transmembrane region" description="Helical" evidence="1">
    <location>
        <begin position="365"/>
        <end position="382"/>
    </location>
</feature>
<feature type="transmembrane region" description="Helical" evidence="1">
    <location>
        <begin position="295"/>
        <end position="319"/>
    </location>
</feature>
<evidence type="ECO:0008006" key="4">
    <source>
        <dbReference type="Google" id="ProtNLM"/>
    </source>
</evidence>
<feature type="transmembrane region" description="Helical" evidence="1">
    <location>
        <begin position="339"/>
        <end position="358"/>
    </location>
</feature>
<evidence type="ECO:0000313" key="3">
    <source>
        <dbReference type="Proteomes" id="UP001317322"/>
    </source>
</evidence>
<sequence>MSGRRQVWAAAVTVGTATVAHLWLQAGVMLGWTGFNTSYFRNYYWSDQLAYLGIAANVAHGAGADVEPYTTTGSIYYPRAHYVVLGALARLTDTHPATMWLVCGLLVQALLVVAIGVTTVLLTRRWWTGVVAFLPFVLGTGSWLRDRGWSRQLDSHAVLWGPGGVMYTLNGETVALSIGGVALLALLLVAAGRIRGRAAWVVALLACLAAGATANVQTYGFLTTVYVLVAATAAVGLVRHRSRPALAVTGGLLVLLFVVGPVVADGVSPLAALALGLLPAVPGVLLVLRETRWWGIACVAALGLGAAPQVLATALGLLGRDDFLVYRESSSKNLGVPPSAGLWAALAVLPVLVLVIALGVRHRRVLWVAVPSALLVTWALLASNDHWGANQEPYRLWLDTYVLTAVLVVPLGTWAWTESLLVSRTADERTPADPVERVGVHRGLRTTEGRVVAGLVAVCVVVAGLWSLDFRTFRSDTAAGGYLAITSPGYLAAAELADLTDGGIVLTDACIDPVIFKPVWGGPVAYYNPGLAWPGDKEAIDAALAARAAPQDFDQELAMRGGVRWLLVNEGCELDLTADARAEFIERRTFSDDGRVEQTLALWALQKG</sequence>
<gene>
    <name evidence="2" type="ORF">NP075_12435</name>
</gene>
<feature type="transmembrane region" description="Helical" evidence="1">
    <location>
        <begin position="451"/>
        <end position="468"/>
    </location>
</feature>
<organism evidence="2 3">
    <name type="scientific">Cellulomonas wangsupingiae</name>
    <dbReference type="NCBI Taxonomy" id="2968085"/>
    <lineage>
        <taxon>Bacteria</taxon>
        <taxon>Bacillati</taxon>
        <taxon>Actinomycetota</taxon>
        <taxon>Actinomycetes</taxon>
        <taxon>Micrococcales</taxon>
        <taxon>Cellulomonadaceae</taxon>
        <taxon>Cellulomonas</taxon>
    </lineage>
</organism>
<name>A0ABY5K666_9CELL</name>
<keyword evidence="1" id="KW-0472">Membrane</keyword>
<keyword evidence="1" id="KW-0812">Transmembrane</keyword>
<evidence type="ECO:0000313" key="2">
    <source>
        <dbReference type="EMBL" id="UUI63938.1"/>
    </source>
</evidence>
<feature type="transmembrane region" description="Helical" evidence="1">
    <location>
        <begin position="220"/>
        <end position="238"/>
    </location>
</feature>
<feature type="transmembrane region" description="Helical" evidence="1">
    <location>
        <begin position="394"/>
        <end position="416"/>
    </location>
</feature>
<feature type="transmembrane region" description="Helical" evidence="1">
    <location>
        <begin position="198"/>
        <end position="214"/>
    </location>
</feature>
<feature type="transmembrane region" description="Helical" evidence="1">
    <location>
        <begin position="245"/>
        <end position="264"/>
    </location>
</feature>
<keyword evidence="1" id="KW-1133">Transmembrane helix</keyword>
<dbReference type="EMBL" id="CP101989">
    <property type="protein sequence ID" value="UUI63938.1"/>
    <property type="molecule type" value="Genomic_DNA"/>
</dbReference>
<keyword evidence="3" id="KW-1185">Reference proteome</keyword>
<proteinExistence type="predicted"/>
<feature type="transmembrane region" description="Helical" evidence="1">
    <location>
        <begin position="126"/>
        <end position="144"/>
    </location>
</feature>
<feature type="transmembrane region" description="Helical" evidence="1">
    <location>
        <begin position="270"/>
        <end position="288"/>
    </location>
</feature>
<dbReference type="RefSeq" id="WP_227565482.1">
    <property type="nucleotide sequence ID" value="NZ_CP101989.1"/>
</dbReference>
<dbReference type="Proteomes" id="UP001317322">
    <property type="component" value="Chromosome"/>
</dbReference>
<feature type="transmembrane region" description="Helical" evidence="1">
    <location>
        <begin position="99"/>
        <end position="121"/>
    </location>
</feature>
<feature type="transmembrane region" description="Helical" evidence="1">
    <location>
        <begin position="164"/>
        <end position="191"/>
    </location>
</feature>
<reference evidence="2 3" key="1">
    <citation type="submission" date="2022-07" db="EMBL/GenBank/DDBJ databases">
        <title>Novel species in genus cellulomonas.</title>
        <authorList>
            <person name="Ye L."/>
        </authorList>
    </citation>
    <scope>NUCLEOTIDE SEQUENCE [LARGE SCALE GENOMIC DNA]</scope>
    <source>
        <strain evidence="3">zg-Y908</strain>
    </source>
</reference>
<accession>A0ABY5K666</accession>